<dbReference type="Proteomes" id="UP000434475">
    <property type="component" value="Unassembled WGS sequence"/>
</dbReference>
<sequence length="99" mass="12094">MKLNMKEKKILYAYACPSHHNTVTRLKWLTALTVDPEAKSQMLHLARKIETETETEERWYEAFYHHLRMEMDEYRRIRRSLRALKANTDYEEELYEEAV</sequence>
<dbReference type="AlphaFoldDB" id="A0A174VWT3"/>
<name>A0A174VWT3_FLAPL</name>
<evidence type="ECO:0000313" key="1">
    <source>
        <dbReference type="EMBL" id="MSB22350.1"/>
    </source>
</evidence>
<dbReference type="EMBL" id="WKPR01000038">
    <property type="protein sequence ID" value="MSB22350.1"/>
    <property type="molecule type" value="Genomic_DNA"/>
</dbReference>
<protein>
    <submittedName>
        <fullName evidence="1">Uncharacterized protein</fullName>
    </submittedName>
</protein>
<gene>
    <name evidence="1" type="ORF">GKE97_23075</name>
</gene>
<evidence type="ECO:0000313" key="2">
    <source>
        <dbReference type="Proteomes" id="UP000434475"/>
    </source>
</evidence>
<accession>A0A174VWT3</accession>
<reference evidence="1 2" key="1">
    <citation type="journal article" date="2019" name="Nat. Med.">
        <title>A library of human gut bacterial isolates paired with longitudinal multiomics data enables mechanistic microbiome research.</title>
        <authorList>
            <person name="Poyet M."/>
            <person name="Groussin M."/>
            <person name="Gibbons S.M."/>
            <person name="Avila-Pacheco J."/>
            <person name="Jiang X."/>
            <person name="Kearney S.M."/>
            <person name="Perrotta A.R."/>
            <person name="Berdy B."/>
            <person name="Zhao S."/>
            <person name="Lieberman T.D."/>
            <person name="Swanson P.K."/>
            <person name="Smith M."/>
            <person name="Roesemann S."/>
            <person name="Alexander J.E."/>
            <person name="Rich S.A."/>
            <person name="Livny J."/>
            <person name="Vlamakis H."/>
            <person name="Clish C."/>
            <person name="Bullock K."/>
            <person name="Deik A."/>
            <person name="Scott J."/>
            <person name="Pierce K.A."/>
            <person name="Xavier R.J."/>
            <person name="Alm E.J."/>
        </authorList>
    </citation>
    <scope>NUCLEOTIDE SEQUENCE [LARGE SCALE GENOMIC DNA]</scope>
    <source>
        <strain evidence="1 2">BIOML-A2</strain>
    </source>
</reference>
<comment type="caution">
    <text evidence="1">The sequence shown here is derived from an EMBL/GenBank/DDBJ whole genome shotgun (WGS) entry which is preliminary data.</text>
</comment>
<proteinExistence type="predicted"/>
<dbReference type="RefSeq" id="WP_055271592.1">
    <property type="nucleotide sequence ID" value="NZ_JAJCIK010000118.1"/>
</dbReference>
<organism evidence="1 2">
    <name type="scientific">Flavonifractor plautii</name>
    <name type="common">Fusobacterium plautii</name>
    <dbReference type="NCBI Taxonomy" id="292800"/>
    <lineage>
        <taxon>Bacteria</taxon>
        <taxon>Bacillati</taxon>
        <taxon>Bacillota</taxon>
        <taxon>Clostridia</taxon>
        <taxon>Eubacteriales</taxon>
        <taxon>Oscillospiraceae</taxon>
        <taxon>Flavonifractor</taxon>
    </lineage>
</organism>